<dbReference type="GO" id="GO:0000981">
    <property type="term" value="F:DNA-binding transcription factor activity, RNA polymerase II-specific"/>
    <property type="evidence" value="ECO:0007669"/>
    <property type="project" value="InterPro"/>
</dbReference>
<evidence type="ECO:0000259" key="7">
    <source>
        <dbReference type="PROSITE" id="PS50048"/>
    </source>
</evidence>
<evidence type="ECO:0000256" key="3">
    <source>
        <dbReference type="ARBA" id="ARBA00023015"/>
    </source>
</evidence>
<sequence length="642" mass="71782">MRTQNPNNCDNCARKKKRCDREQPQCGNCIASGAECSYYDLKKPGPKPGRSKALEDRLRKLEAIVDALNLDEHSASDSNDVKSVSPSQMSKLAIAPVVPASPAFSRHTAVPPHVEAPRPDLEELFLSTGSSYLFLNEEEIRKAINDSLFMRYVVYALGASVAPPSMVSAEFGSRKDMAEVYFKMAETFLRRVFRKPSYHSVLGLFGLVIYCTRTNRGPETFYYYTVGVRIAISIGLNSEEEYKRQGLTDEQKEIMRRTWWTVYLGDRILSALRYESPLIKDEYCLVRLPASPESVFHPQDKMEILETSIMSSNEWYIPTPRNLAHESYLIILVKLHGRIIALSKENKSTRTKLSQAEYLFRECSLSSALRDWYAACPDSIRNVLQDINKDTPPANPKKVWNNAYIMILYYCIKLYLPKKSLLDNIQENVQLAASSSAARETFLAGCDCAAIVQCFLKHNPSFHYVPPFIASCLFGAGIMLLVVSRMNLNPNDVALAEFSYQTVVTSLAQQSALYNIGTSQKALLDRLETCRDPVLLVLAIKSLKNMKGEAYATSSSEMLLADPDEISGATMDALSDGPLDTQFRSMGVPMNMGMTAYANTELLETVAELSNPYAELLMGVGMSNPEPTFDQLFDFSGGAMQQ</sequence>
<proteinExistence type="predicted"/>
<dbReference type="EMBL" id="JADGKB010000014">
    <property type="protein sequence ID" value="KAJ3259960.1"/>
    <property type="molecule type" value="Genomic_DNA"/>
</dbReference>
<evidence type="ECO:0000256" key="1">
    <source>
        <dbReference type="ARBA" id="ARBA00004123"/>
    </source>
</evidence>
<dbReference type="InterPro" id="IPR007219">
    <property type="entry name" value="XnlR_reg_dom"/>
</dbReference>
<evidence type="ECO:0000256" key="6">
    <source>
        <dbReference type="SAM" id="Phobius"/>
    </source>
</evidence>
<dbReference type="SMART" id="SM00066">
    <property type="entry name" value="GAL4"/>
    <property type="match status" value="1"/>
</dbReference>
<organism evidence="8 9">
    <name type="scientific">Boothiomyces macroporosus</name>
    <dbReference type="NCBI Taxonomy" id="261099"/>
    <lineage>
        <taxon>Eukaryota</taxon>
        <taxon>Fungi</taxon>
        <taxon>Fungi incertae sedis</taxon>
        <taxon>Chytridiomycota</taxon>
        <taxon>Chytridiomycota incertae sedis</taxon>
        <taxon>Chytridiomycetes</taxon>
        <taxon>Rhizophydiales</taxon>
        <taxon>Terramycetaceae</taxon>
        <taxon>Boothiomyces</taxon>
    </lineage>
</organism>
<dbReference type="GO" id="GO:0008270">
    <property type="term" value="F:zinc ion binding"/>
    <property type="evidence" value="ECO:0007669"/>
    <property type="project" value="InterPro"/>
</dbReference>
<gene>
    <name evidence="8" type="ORF">HK103_001470</name>
</gene>
<dbReference type="Pfam" id="PF04082">
    <property type="entry name" value="Fungal_trans"/>
    <property type="match status" value="1"/>
</dbReference>
<evidence type="ECO:0000313" key="8">
    <source>
        <dbReference type="EMBL" id="KAJ3259960.1"/>
    </source>
</evidence>
<evidence type="ECO:0000256" key="5">
    <source>
        <dbReference type="ARBA" id="ARBA00023242"/>
    </source>
</evidence>
<evidence type="ECO:0000256" key="4">
    <source>
        <dbReference type="ARBA" id="ARBA00023163"/>
    </source>
</evidence>
<keyword evidence="5" id="KW-0539">Nucleus</keyword>
<keyword evidence="3" id="KW-0805">Transcription regulation</keyword>
<keyword evidence="6" id="KW-0472">Membrane</keyword>
<dbReference type="CDD" id="cd00067">
    <property type="entry name" value="GAL4"/>
    <property type="match status" value="1"/>
</dbReference>
<keyword evidence="6" id="KW-0812">Transmembrane</keyword>
<feature type="domain" description="Zn(2)-C6 fungal-type" evidence="7">
    <location>
        <begin position="8"/>
        <end position="38"/>
    </location>
</feature>
<comment type="subcellular location">
    <subcellularLocation>
        <location evidence="1">Nucleus</location>
    </subcellularLocation>
</comment>
<dbReference type="GO" id="GO:0006351">
    <property type="term" value="P:DNA-templated transcription"/>
    <property type="evidence" value="ECO:0007669"/>
    <property type="project" value="InterPro"/>
</dbReference>
<feature type="transmembrane region" description="Helical" evidence="6">
    <location>
        <begin position="464"/>
        <end position="483"/>
    </location>
</feature>
<dbReference type="GO" id="GO:0003677">
    <property type="term" value="F:DNA binding"/>
    <property type="evidence" value="ECO:0007669"/>
    <property type="project" value="InterPro"/>
</dbReference>
<dbReference type="PANTHER" id="PTHR47338">
    <property type="entry name" value="ZN(II)2CYS6 TRANSCRIPTION FACTOR (EUROFUNG)-RELATED"/>
    <property type="match status" value="1"/>
</dbReference>
<reference evidence="8" key="1">
    <citation type="submission" date="2020-05" db="EMBL/GenBank/DDBJ databases">
        <title>Phylogenomic resolution of chytrid fungi.</title>
        <authorList>
            <person name="Stajich J.E."/>
            <person name="Amses K."/>
            <person name="Simmons R."/>
            <person name="Seto K."/>
            <person name="Myers J."/>
            <person name="Bonds A."/>
            <person name="Quandt C.A."/>
            <person name="Barry K."/>
            <person name="Liu P."/>
            <person name="Grigoriev I."/>
            <person name="Longcore J.E."/>
            <person name="James T.Y."/>
        </authorList>
    </citation>
    <scope>NUCLEOTIDE SEQUENCE</scope>
    <source>
        <strain evidence="8">PLAUS21</strain>
    </source>
</reference>
<dbReference type="Gene3D" id="4.10.240.10">
    <property type="entry name" value="Zn(2)-C6 fungal-type DNA-binding domain"/>
    <property type="match status" value="1"/>
</dbReference>
<evidence type="ECO:0000313" key="9">
    <source>
        <dbReference type="Proteomes" id="UP001210925"/>
    </source>
</evidence>
<dbReference type="SMART" id="SM00906">
    <property type="entry name" value="Fungal_trans"/>
    <property type="match status" value="1"/>
</dbReference>
<dbReference type="GO" id="GO:0005634">
    <property type="term" value="C:nucleus"/>
    <property type="evidence" value="ECO:0007669"/>
    <property type="project" value="UniProtKB-SubCell"/>
</dbReference>
<dbReference type="InterPro" id="IPR036864">
    <property type="entry name" value="Zn2-C6_fun-type_DNA-bd_sf"/>
</dbReference>
<keyword evidence="6" id="KW-1133">Transmembrane helix</keyword>
<comment type="caution">
    <text evidence="8">The sequence shown here is derived from an EMBL/GenBank/DDBJ whole genome shotgun (WGS) entry which is preliminary data.</text>
</comment>
<protein>
    <recommendedName>
        <fullName evidence="7">Zn(2)-C6 fungal-type domain-containing protein</fullName>
    </recommendedName>
</protein>
<dbReference type="AlphaFoldDB" id="A0AAD5UJN7"/>
<evidence type="ECO:0000256" key="2">
    <source>
        <dbReference type="ARBA" id="ARBA00022723"/>
    </source>
</evidence>
<dbReference type="Pfam" id="PF00172">
    <property type="entry name" value="Zn_clus"/>
    <property type="match status" value="1"/>
</dbReference>
<dbReference type="CDD" id="cd12148">
    <property type="entry name" value="fungal_TF_MHR"/>
    <property type="match status" value="1"/>
</dbReference>
<keyword evidence="4" id="KW-0804">Transcription</keyword>
<dbReference type="InterPro" id="IPR001138">
    <property type="entry name" value="Zn2Cys6_DnaBD"/>
</dbReference>
<dbReference type="PANTHER" id="PTHR47338:SF5">
    <property type="entry name" value="ZN(II)2CYS6 TRANSCRIPTION FACTOR (EUROFUNG)"/>
    <property type="match status" value="1"/>
</dbReference>
<dbReference type="Proteomes" id="UP001210925">
    <property type="component" value="Unassembled WGS sequence"/>
</dbReference>
<dbReference type="PROSITE" id="PS50048">
    <property type="entry name" value="ZN2_CY6_FUNGAL_2"/>
    <property type="match status" value="1"/>
</dbReference>
<name>A0AAD5UJN7_9FUNG</name>
<dbReference type="InterPro" id="IPR050815">
    <property type="entry name" value="TF_fung"/>
</dbReference>
<accession>A0AAD5UJN7</accession>
<dbReference type="SUPFAM" id="SSF57701">
    <property type="entry name" value="Zn2/Cys6 DNA-binding domain"/>
    <property type="match status" value="1"/>
</dbReference>
<keyword evidence="9" id="KW-1185">Reference proteome</keyword>
<keyword evidence="2" id="KW-0479">Metal-binding</keyword>